<keyword evidence="14" id="KW-1185">Reference proteome</keyword>
<dbReference type="Pfam" id="PF02699">
    <property type="entry name" value="YajC"/>
    <property type="match status" value="1"/>
</dbReference>
<keyword evidence="5" id="KW-1003">Cell membrane</keyword>
<evidence type="ECO:0000256" key="7">
    <source>
        <dbReference type="ARBA" id="ARBA00022927"/>
    </source>
</evidence>
<evidence type="ECO:0000256" key="1">
    <source>
        <dbReference type="ARBA" id="ARBA00004162"/>
    </source>
</evidence>
<evidence type="ECO:0000256" key="12">
    <source>
        <dbReference type="SAM" id="Phobius"/>
    </source>
</evidence>
<evidence type="ECO:0000313" key="13">
    <source>
        <dbReference type="EMBL" id="QNR23997.1"/>
    </source>
</evidence>
<evidence type="ECO:0000256" key="2">
    <source>
        <dbReference type="ARBA" id="ARBA00006742"/>
    </source>
</evidence>
<keyword evidence="10 12" id="KW-0472">Membrane</keyword>
<evidence type="ECO:0000256" key="4">
    <source>
        <dbReference type="ARBA" id="ARBA00022448"/>
    </source>
</evidence>
<sequence length="119" mass="13944">MMNYIFLQEAAPGMMNNQLIMFALVILVMYVFFFRPQMKRQKEERKFQQEGLQKGMRVVTTSGIHGKILEVQDNILIIESENSRLKIDRAAVSKEQSASYLPDEKKDKKAKKEEKEDEK</sequence>
<feature type="compositionally biased region" description="Basic and acidic residues" evidence="11">
    <location>
        <begin position="102"/>
        <end position="119"/>
    </location>
</feature>
<keyword evidence="9" id="KW-0811">Translocation</keyword>
<evidence type="ECO:0000256" key="8">
    <source>
        <dbReference type="ARBA" id="ARBA00022989"/>
    </source>
</evidence>
<evidence type="ECO:0000256" key="9">
    <source>
        <dbReference type="ARBA" id="ARBA00023010"/>
    </source>
</evidence>
<dbReference type="GO" id="GO:0005886">
    <property type="term" value="C:plasma membrane"/>
    <property type="evidence" value="ECO:0007669"/>
    <property type="project" value="UniProtKB-SubCell"/>
</dbReference>
<evidence type="ECO:0000256" key="3">
    <source>
        <dbReference type="ARBA" id="ARBA00014962"/>
    </source>
</evidence>
<dbReference type="Proteomes" id="UP000516305">
    <property type="component" value="Chromosome"/>
</dbReference>
<comment type="subcellular location">
    <subcellularLocation>
        <location evidence="1">Cell membrane</location>
        <topology evidence="1">Single-pass membrane protein</topology>
    </subcellularLocation>
</comment>
<name>A0A7H0VE49_9FLAO</name>
<keyword evidence="4" id="KW-0813">Transport</keyword>
<evidence type="ECO:0000256" key="6">
    <source>
        <dbReference type="ARBA" id="ARBA00022692"/>
    </source>
</evidence>
<keyword evidence="7" id="KW-0653">Protein transport</keyword>
<dbReference type="RefSeq" id="WP_246452146.1">
    <property type="nucleotide sequence ID" value="NZ_CP060139.1"/>
</dbReference>
<protein>
    <recommendedName>
        <fullName evidence="3">Sec translocon accessory complex subunit YajC</fullName>
    </recommendedName>
</protein>
<gene>
    <name evidence="13" type="primary">yajC</name>
    <name evidence="13" type="ORF">H4K34_16730</name>
</gene>
<evidence type="ECO:0000256" key="11">
    <source>
        <dbReference type="SAM" id="MobiDB-lite"/>
    </source>
</evidence>
<dbReference type="EMBL" id="CP060139">
    <property type="protein sequence ID" value="QNR23997.1"/>
    <property type="molecule type" value="Genomic_DNA"/>
</dbReference>
<keyword evidence="6 12" id="KW-0812">Transmembrane</keyword>
<dbReference type="PANTHER" id="PTHR33909:SF1">
    <property type="entry name" value="SEC TRANSLOCON ACCESSORY COMPLEX SUBUNIT YAJC"/>
    <property type="match status" value="1"/>
</dbReference>
<dbReference type="KEGG" id="chyd:H4K34_16730"/>
<accession>A0A7H0VE49</accession>
<reference evidence="13 14" key="1">
    <citation type="submission" date="2020-08" db="EMBL/GenBank/DDBJ databases">
        <title>Croceimicrobium hydrocarbonivorans gen. nov., sp. nov., a novel marine bacterium isolated from a bacterial consortium that degrades polyethylene terephthalate.</title>
        <authorList>
            <person name="Liu R."/>
        </authorList>
    </citation>
    <scope>NUCLEOTIDE SEQUENCE [LARGE SCALE GENOMIC DNA]</scope>
    <source>
        <strain evidence="13 14">A20-9</strain>
    </source>
</reference>
<evidence type="ECO:0000313" key="14">
    <source>
        <dbReference type="Proteomes" id="UP000516305"/>
    </source>
</evidence>
<feature type="transmembrane region" description="Helical" evidence="12">
    <location>
        <begin position="20"/>
        <end position="36"/>
    </location>
</feature>
<proteinExistence type="inferred from homology"/>
<dbReference type="PANTHER" id="PTHR33909">
    <property type="entry name" value="SEC TRANSLOCON ACCESSORY COMPLEX SUBUNIT YAJC"/>
    <property type="match status" value="1"/>
</dbReference>
<dbReference type="AlphaFoldDB" id="A0A7H0VE49"/>
<keyword evidence="8 12" id="KW-1133">Transmembrane helix</keyword>
<dbReference type="NCBIfam" id="TIGR00739">
    <property type="entry name" value="yajC"/>
    <property type="match status" value="1"/>
</dbReference>
<evidence type="ECO:0000256" key="10">
    <source>
        <dbReference type="ARBA" id="ARBA00023136"/>
    </source>
</evidence>
<evidence type="ECO:0000256" key="5">
    <source>
        <dbReference type="ARBA" id="ARBA00022475"/>
    </source>
</evidence>
<dbReference type="PRINTS" id="PR01853">
    <property type="entry name" value="YAJCTRNLCASE"/>
</dbReference>
<dbReference type="GO" id="GO:0015031">
    <property type="term" value="P:protein transport"/>
    <property type="evidence" value="ECO:0007669"/>
    <property type="project" value="UniProtKB-KW"/>
</dbReference>
<dbReference type="InterPro" id="IPR003849">
    <property type="entry name" value="Preprotein_translocase_YajC"/>
</dbReference>
<dbReference type="SMART" id="SM01323">
    <property type="entry name" value="YajC"/>
    <property type="match status" value="1"/>
</dbReference>
<feature type="region of interest" description="Disordered" evidence="11">
    <location>
        <begin position="91"/>
        <end position="119"/>
    </location>
</feature>
<organism evidence="13 14">
    <name type="scientific">Croceimicrobium hydrocarbonivorans</name>
    <dbReference type="NCBI Taxonomy" id="2761580"/>
    <lineage>
        <taxon>Bacteria</taxon>
        <taxon>Pseudomonadati</taxon>
        <taxon>Bacteroidota</taxon>
        <taxon>Flavobacteriia</taxon>
        <taxon>Flavobacteriales</taxon>
        <taxon>Owenweeksiaceae</taxon>
        <taxon>Croceimicrobium</taxon>
    </lineage>
</organism>
<comment type="similarity">
    <text evidence="2">Belongs to the YajC family.</text>
</comment>